<dbReference type="InterPro" id="IPR050333">
    <property type="entry name" value="SLRP"/>
</dbReference>
<keyword evidence="1" id="KW-0433">Leucine-rich repeat</keyword>
<dbReference type="EMBL" id="JAODUP010000937">
    <property type="protein sequence ID" value="KAK2142585.1"/>
    <property type="molecule type" value="Genomic_DNA"/>
</dbReference>
<dbReference type="SUPFAM" id="SSF52058">
    <property type="entry name" value="L domain-like"/>
    <property type="match status" value="1"/>
</dbReference>
<accession>A0AAD9MRA7</accession>
<evidence type="ECO:0000313" key="5">
    <source>
        <dbReference type="Proteomes" id="UP001208570"/>
    </source>
</evidence>
<reference evidence="4" key="1">
    <citation type="journal article" date="2023" name="Mol. Biol. Evol.">
        <title>Third-Generation Sequencing Reveals the Adaptive Role of the Epigenome in Three Deep-Sea Polychaetes.</title>
        <authorList>
            <person name="Perez M."/>
            <person name="Aroh O."/>
            <person name="Sun Y."/>
            <person name="Lan Y."/>
            <person name="Juniper S.K."/>
            <person name="Young C.R."/>
            <person name="Angers B."/>
            <person name="Qian P.Y."/>
        </authorList>
    </citation>
    <scope>NUCLEOTIDE SEQUENCE</scope>
    <source>
        <strain evidence="4">P08H-3</strain>
    </source>
</reference>
<dbReference type="PROSITE" id="PS51450">
    <property type="entry name" value="LRR"/>
    <property type="match status" value="3"/>
</dbReference>
<keyword evidence="3" id="KW-0732">Signal</keyword>
<dbReference type="AlphaFoldDB" id="A0AAD9MRA7"/>
<dbReference type="SMART" id="SM00369">
    <property type="entry name" value="LRR_TYP"/>
    <property type="match status" value="5"/>
</dbReference>
<feature type="chain" id="PRO_5042161429" evidence="3">
    <location>
        <begin position="24"/>
        <end position="401"/>
    </location>
</feature>
<dbReference type="Proteomes" id="UP001208570">
    <property type="component" value="Unassembled WGS sequence"/>
</dbReference>
<keyword evidence="5" id="KW-1185">Reference proteome</keyword>
<name>A0AAD9MRA7_9ANNE</name>
<dbReference type="InterPro" id="IPR032675">
    <property type="entry name" value="LRR_dom_sf"/>
</dbReference>
<dbReference type="Pfam" id="PF13855">
    <property type="entry name" value="LRR_8"/>
    <property type="match status" value="2"/>
</dbReference>
<proteinExistence type="predicted"/>
<gene>
    <name evidence="4" type="ORF">LSH36_937g00003</name>
</gene>
<protein>
    <submittedName>
        <fullName evidence="4">Uncharacterized protein</fullName>
    </submittedName>
</protein>
<feature type="signal peptide" evidence="3">
    <location>
        <begin position="1"/>
        <end position="23"/>
    </location>
</feature>
<dbReference type="PANTHER" id="PTHR45712">
    <property type="entry name" value="AGAP008170-PA"/>
    <property type="match status" value="1"/>
</dbReference>
<sequence>MIRFSKSATICLVLQTFFIGSRTFDWDPESKTFNQINDKNLTSIPTNIPTDAIVVNLRNNAIQDFTSFPRLDLVTDLTLTYNALTAFPDLTNASASLKYLFLGNNNITQISADLLSSLDQLELLQLSNNRLRNLPDVYIPNLRFLHINGNIMSDIPLLPLLGADVRRLDAGQQAISYVGLESLKAMPHLEFLNMDQAGLMEVPPVMEANPMINYLSLMTNNITAIPDDFFLHNQQLAVLSLEFNRIRSIPDVCLSPISTLMLSGNPITCDEKLLSIKVATEMGKLYVDGVTCSHPTSLQGKPIANVTLQEFRGRSQDYQGSHDVLYKLRGPLYFCDKPNIAEVVPNVNKMMCALLCTRSIHCDGWSYEPDTSRPGYGKCGLVMWGSPSAVDTSTFDVFYGK</sequence>
<evidence type="ECO:0000313" key="4">
    <source>
        <dbReference type="EMBL" id="KAK2142585.1"/>
    </source>
</evidence>
<organism evidence="4 5">
    <name type="scientific">Paralvinella palmiformis</name>
    <dbReference type="NCBI Taxonomy" id="53620"/>
    <lineage>
        <taxon>Eukaryota</taxon>
        <taxon>Metazoa</taxon>
        <taxon>Spiralia</taxon>
        <taxon>Lophotrochozoa</taxon>
        <taxon>Annelida</taxon>
        <taxon>Polychaeta</taxon>
        <taxon>Sedentaria</taxon>
        <taxon>Canalipalpata</taxon>
        <taxon>Terebellida</taxon>
        <taxon>Terebelliformia</taxon>
        <taxon>Alvinellidae</taxon>
        <taxon>Paralvinella</taxon>
    </lineage>
</organism>
<dbReference type="InterPro" id="IPR001611">
    <property type="entry name" value="Leu-rich_rpt"/>
</dbReference>
<dbReference type="InterPro" id="IPR003591">
    <property type="entry name" value="Leu-rich_rpt_typical-subtyp"/>
</dbReference>
<keyword evidence="2" id="KW-0677">Repeat</keyword>
<dbReference type="PANTHER" id="PTHR45712:SF22">
    <property type="entry name" value="INSULIN-LIKE GROWTH FACTOR-BINDING PROTEIN COMPLEX ACID LABILE SUBUNIT"/>
    <property type="match status" value="1"/>
</dbReference>
<dbReference type="Gene3D" id="3.80.10.10">
    <property type="entry name" value="Ribonuclease Inhibitor"/>
    <property type="match status" value="2"/>
</dbReference>
<evidence type="ECO:0000256" key="2">
    <source>
        <dbReference type="ARBA" id="ARBA00022737"/>
    </source>
</evidence>
<evidence type="ECO:0000256" key="3">
    <source>
        <dbReference type="SAM" id="SignalP"/>
    </source>
</evidence>
<evidence type="ECO:0000256" key="1">
    <source>
        <dbReference type="ARBA" id="ARBA00022614"/>
    </source>
</evidence>
<dbReference type="SMART" id="SM00364">
    <property type="entry name" value="LRR_BAC"/>
    <property type="match status" value="5"/>
</dbReference>
<comment type="caution">
    <text evidence="4">The sequence shown here is derived from an EMBL/GenBank/DDBJ whole genome shotgun (WGS) entry which is preliminary data.</text>
</comment>